<dbReference type="AlphaFoldDB" id="A0A1G9DK41"/>
<reference evidence="3" key="1">
    <citation type="submission" date="2016-10" db="EMBL/GenBank/DDBJ databases">
        <authorList>
            <person name="Varghese N."/>
            <person name="Submissions S."/>
        </authorList>
    </citation>
    <scope>NUCLEOTIDE SEQUENCE [LARGE SCALE GENOMIC DNA]</scope>
    <source>
        <strain evidence="3">DSM 19181</strain>
    </source>
</reference>
<protein>
    <submittedName>
        <fullName evidence="2">Uncharacterized protein</fullName>
    </submittedName>
</protein>
<feature type="transmembrane region" description="Helical" evidence="1">
    <location>
        <begin position="37"/>
        <end position="61"/>
    </location>
</feature>
<keyword evidence="1" id="KW-0812">Transmembrane</keyword>
<keyword evidence="3" id="KW-1185">Reference proteome</keyword>
<gene>
    <name evidence="2" type="ORF">SAMN04488098_10462</name>
</gene>
<evidence type="ECO:0000313" key="2">
    <source>
        <dbReference type="EMBL" id="SDK64180.1"/>
    </source>
</evidence>
<sequence>MKNIGLWLILTLVSAIFLFGTVSLISNTSFVSLRGEFEILLILIGFSTLFSSLVVCTKIIIDKTATPE</sequence>
<keyword evidence="1" id="KW-0472">Membrane</keyword>
<evidence type="ECO:0000313" key="3">
    <source>
        <dbReference type="Proteomes" id="UP000199433"/>
    </source>
</evidence>
<dbReference type="Proteomes" id="UP000199433">
    <property type="component" value="Unassembled WGS sequence"/>
</dbReference>
<dbReference type="EMBL" id="FNFK01000046">
    <property type="protein sequence ID" value="SDK64180.1"/>
    <property type="molecule type" value="Genomic_DNA"/>
</dbReference>
<accession>A0A1G9DK41</accession>
<evidence type="ECO:0000256" key="1">
    <source>
        <dbReference type="SAM" id="Phobius"/>
    </source>
</evidence>
<organism evidence="2 3">
    <name type="scientific">Alkalibacterium thalassium</name>
    <dbReference type="NCBI Taxonomy" id="426701"/>
    <lineage>
        <taxon>Bacteria</taxon>
        <taxon>Bacillati</taxon>
        <taxon>Bacillota</taxon>
        <taxon>Bacilli</taxon>
        <taxon>Lactobacillales</taxon>
        <taxon>Carnobacteriaceae</taxon>
        <taxon>Alkalibacterium</taxon>
    </lineage>
</organism>
<name>A0A1G9DK41_9LACT</name>
<feature type="transmembrane region" description="Helical" evidence="1">
    <location>
        <begin position="6"/>
        <end position="25"/>
    </location>
</feature>
<keyword evidence="1" id="KW-1133">Transmembrane helix</keyword>
<proteinExistence type="predicted"/>